<dbReference type="GO" id="GO:0004842">
    <property type="term" value="F:ubiquitin-protein transferase activity"/>
    <property type="evidence" value="ECO:0007669"/>
    <property type="project" value="TreeGrafter"/>
</dbReference>
<dbReference type="SUPFAM" id="SSF48403">
    <property type="entry name" value="Ankyrin repeat"/>
    <property type="match status" value="1"/>
</dbReference>
<evidence type="ECO:0000256" key="2">
    <source>
        <dbReference type="ARBA" id="ARBA00023043"/>
    </source>
</evidence>
<name>A0A239CBJ9_9ACTN</name>
<dbReference type="AlphaFoldDB" id="A0A239CBJ9"/>
<feature type="repeat" description="ANK" evidence="3">
    <location>
        <begin position="33"/>
        <end position="65"/>
    </location>
</feature>
<dbReference type="InterPro" id="IPR002110">
    <property type="entry name" value="Ankyrin_rpt"/>
</dbReference>
<reference evidence="4 5" key="1">
    <citation type="submission" date="2017-06" db="EMBL/GenBank/DDBJ databases">
        <authorList>
            <person name="Kim H.J."/>
            <person name="Triplett B.A."/>
        </authorList>
    </citation>
    <scope>NUCLEOTIDE SEQUENCE [LARGE SCALE GENOMIC DNA]</scope>
    <source>
        <strain evidence="4 5">CGMCC 4.2132</strain>
    </source>
</reference>
<dbReference type="Pfam" id="PF00023">
    <property type="entry name" value="Ank"/>
    <property type="match status" value="1"/>
</dbReference>
<accession>A0A239CBJ9</accession>
<dbReference type="InterPro" id="IPR036770">
    <property type="entry name" value="Ankyrin_rpt-contain_sf"/>
</dbReference>
<feature type="repeat" description="ANK" evidence="3">
    <location>
        <begin position="134"/>
        <end position="166"/>
    </location>
</feature>
<dbReference type="PANTHER" id="PTHR24171">
    <property type="entry name" value="ANKYRIN REPEAT DOMAIN-CONTAINING PROTEIN 39-RELATED"/>
    <property type="match status" value="1"/>
</dbReference>
<dbReference type="PROSITE" id="PS50297">
    <property type="entry name" value="ANK_REP_REGION"/>
    <property type="match status" value="3"/>
</dbReference>
<dbReference type="Pfam" id="PF13646">
    <property type="entry name" value="HEAT_2"/>
    <property type="match status" value="1"/>
</dbReference>
<proteinExistence type="predicted"/>
<keyword evidence="5" id="KW-1185">Reference proteome</keyword>
<dbReference type="PROSITE" id="PS50088">
    <property type="entry name" value="ANK_REPEAT"/>
    <property type="match status" value="3"/>
</dbReference>
<dbReference type="PANTHER" id="PTHR24171:SF8">
    <property type="entry name" value="BRCA1-ASSOCIATED RING DOMAIN PROTEIN 1"/>
    <property type="match status" value="1"/>
</dbReference>
<evidence type="ECO:0000256" key="1">
    <source>
        <dbReference type="ARBA" id="ARBA00022737"/>
    </source>
</evidence>
<protein>
    <submittedName>
        <fullName evidence="4">Ankyrin repeat</fullName>
    </submittedName>
</protein>
<dbReference type="EMBL" id="FZOD01000005">
    <property type="protein sequence ID" value="SNS17605.1"/>
    <property type="molecule type" value="Genomic_DNA"/>
</dbReference>
<dbReference type="Pfam" id="PF12796">
    <property type="entry name" value="Ank_2"/>
    <property type="match status" value="1"/>
</dbReference>
<keyword evidence="1" id="KW-0677">Repeat</keyword>
<dbReference type="OrthoDB" id="278248at2"/>
<dbReference type="GO" id="GO:0085020">
    <property type="term" value="P:protein K6-linked ubiquitination"/>
    <property type="evidence" value="ECO:0007669"/>
    <property type="project" value="TreeGrafter"/>
</dbReference>
<dbReference type="Gene3D" id="1.25.40.20">
    <property type="entry name" value="Ankyrin repeat-containing domain"/>
    <property type="match status" value="2"/>
</dbReference>
<organism evidence="4 5">
    <name type="scientific">Streptosporangium subroseum</name>
    <dbReference type="NCBI Taxonomy" id="106412"/>
    <lineage>
        <taxon>Bacteria</taxon>
        <taxon>Bacillati</taxon>
        <taxon>Actinomycetota</taxon>
        <taxon>Actinomycetes</taxon>
        <taxon>Streptosporangiales</taxon>
        <taxon>Streptosporangiaceae</taxon>
        <taxon>Streptosporangium</taxon>
    </lineage>
</organism>
<evidence type="ECO:0000313" key="5">
    <source>
        <dbReference type="Proteomes" id="UP000198282"/>
    </source>
</evidence>
<dbReference type="Gene3D" id="1.25.10.10">
    <property type="entry name" value="Leucine-rich Repeat Variant"/>
    <property type="match status" value="1"/>
</dbReference>
<dbReference type="Proteomes" id="UP000198282">
    <property type="component" value="Unassembled WGS sequence"/>
</dbReference>
<dbReference type="SUPFAM" id="SSF48371">
    <property type="entry name" value="ARM repeat"/>
    <property type="match status" value="1"/>
</dbReference>
<gene>
    <name evidence="4" type="ORF">SAMN05216276_1005114</name>
</gene>
<evidence type="ECO:0000256" key="3">
    <source>
        <dbReference type="PROSITE-ProRule" id="PRU00023"/>
    </source>
</evidence>
<feature type="repeat" description="ANK" evidence="3">
    <location>
        <begin position="101"/>
        <end position="133"/>
    </location>
</feature>
<dbReference type="RefSeq" id="WP_089206390.1">
    <property type="nucleotide sequence ID" value="NZ_FZOD01000005.1"/>
</dbReference>
<dbReference type="SMART" id="SM00248">
    <property type="entry name" value="ANK"/>
    <property type="match status" value="4"/>
</dbReference>
<dbReference type="InterPro" id="IPR016024">
    <property type="entry name" value="ARM-type_fold"/>
</dbReference>
<sequence>MYQELLDAVTGNDAERVEHLLQSGTSADPDGADETTALYLAAMRGRLPIVRALLAHGADPNRLSGGEDEGLPLSGAAAWDHTEVVETLLAAGADAAGRESDGWSALLWAASNGRADALRVLLEAGADAEDANESGETALTLATRRGALGAVRVLLEAGADPARSDGEGDTPLIIANDWLGTQLESALLEQLTEQAPEDSQFVIGRTRAKDGTDLVTVAAVGPDGTRTAELQCQRGHAAIATLLEDATNEPQPFDDLVERALPYRDVDEEAETWWTVASSLSRRGDQETFDALARLSVSEDPRKREFAVDVLAEFGFAEGEKPYLEDTLPILRRMAATEGDERVLRSVLGALGHHADPRSLPEVLEIITAEGWVRTQADPAALAAVLPQGHAEGLALLISMTEDSDEEVRDWATMGLAGLQEDTEQIRDALAARLDDEDLNTVAEATRGLAVRGDGRAQRGADRVLAESDEDDDYIRDLVKNP</sequence>
<dbReference type="InterPro" id="IPR011989">
    <property type="entry name" value="ARM-like"/>
</dbReference>
<evidence type="ECO:0000313" key="4">
    <source>
        <dbReference type="EMBL" id="SNS17605.1"/>
    </source>
</evidence>
<keyword evidence="2 3" id="KW-0040">ANK repeat</keyword>